<organism evidence="9 10">
    <name type="scientific">Chloracidobacterium validum</name>
    <dbReference type="NCBI Taxonomy" id="2821543"/>
    <lineage>
        <taxon>Bacteria</taxon>
        <taxon>Pseudomonadati</taxon>
        <taxon>Acidobacteriota</taxon>
        <taxon>Terriglobia</taxon>
        <taxon>Terriglobales</taxon>
        <taxon>Acidobacteriaceae</taxon>
        <taxon>Chloracidobacterium</taxon>
    </lineage>
</organism>
<dbReference type="NCBIfam" id="TIGR02937">
    <property type="entry name" value="sigma70-ECF"/>
    <property type="match status" value="1"/>
</dbReference>
<gene>
    <name evidence="9" type="ORF">J8C06_00870</name>
</gene>
<feature type="domain" description="RNA polymerase sigma-70" evidence="8">
    <location>
        <begin position="483"/>
        <end position="509"/>
    </location>
</feature>
<evidence type="ECO:0000256" key="2">
    <source>
        <dbReference type="ARBA" id="ARBA00023082"/>
    </source>
</evidence>
<name>A0ABX8BBK1_9BACT</name>
<dbReference type="CDD" id="cd06171">
    <property type="entry name" value="Sigma70_r4"/>
    <property type="match status" value="1"/>
</dbReference>
<dbReference type="SUPFAM" id="SSF88946">
    <property type="entry name" value="Sigma2 domain of RNA polymerase sigma factors"/>
    <property type="match status" value="1"/>
</dbReference>
<feature type="compositionally biased region" description="Basic and acidic residues" evidence="6">
    <location>
        <begin position="55"/>
        <end position="64"/>
    </location>
</feature>
<feature type="compositionally biased region" description="Pro residues" evidence="6">
    <location>
        <begin position="73"/>
        <end position="82"/>
    </location>
</feature>
<dbReference type="PRINTS" id="PR00046">
    <property type="entry name" value="SIGMA70FCT"/>
</dbReference>
<dbReference type="InterPro" id="IPR014284">
    <property type="entry name" value="RNA_pol_sigma-70_dom"/>
</dbReference>
<reference evidence="9 10" key="1">
    <citation type="submission" date="2021-03" db="EMBL/GenBank/DDBJ databases">
        <title>Genomic and phenotypic characterization of Chloracidobacterium isolates provides evidence for multiple species.</title>
        <authorList>
            <person name="Saini M.K."/>
            <person name="Costas A.M.G."/>
            <person name="Tank M."/>
            <person name="Bryant D.A."/>
        </authorList>
    </citation>
    <scope>NUCLEOTIDE SEQUENCE [LARGE SCALE GENOMIC DNA]</scope>
    <source>
        <strain evidence="9 10">BV2-C</strain>
    </source>
</reference>
<keyword evidence="2 5" id="KW-0731">Sigma factor</keyword>
<dbReference type="InterPro" id="IPR013324">
    <property type="entry name" value="RNA_pol_sigma_r3/r4-like"/>
</dbReference>
<evidence type="ECO:0000259" key="7">
    <source>
        <dbReference type="PROSITE" id="PS00715"/>
    </source>
</evidence>
<dbReference type="Proteomes" id="UP000676506">
    <property type="component" value="Chromosome 1"/>
</dbReference>
<evidence type="ECO:0000256" key="5">
    <source>
        <dbReference type="RuleBase" id="RU362124"/>
    </source>
</evidence>
<evidence type="ECO:0000313" key="10">
    <source>
        <dbReference type="Proteomes" id="UP000676506"/>
    </source>
</evidence>
<comment type="function">
    <text evidence="5">Sigma factors are initiation factors that promote the attachment of RNA polymerase to specific initiation sites and are then released.</text>
</comment>
<feature type="region of interest" description="Disordered" evidence="6">
    <location>
        <begin position="55"/>
        <end position="89"/>
    </location>
</feature>
<feature type="domain" description="RNA polymerase sigma-70" evidence="7">
    <location>
        <begin position="313"/>
        <end position="326"/>
    </location>
</feature>
<dbReference type="PROSITE" id="PS00715">
    <property type="entry name" value="SIGMA70_1"/>
    <property type="match status" value="1"/>
</dbReference>
<keyword evidence="3 5" id="KW-0238">DNA-binding</keyword>
<dbReference type="InterPro" id="IPR007127">
    <property type="entry name" value="RNA_pol_sigma_70_r1_1"/>
</dbReference>
<evidence type="ECO:0000256" key="3">
    <source>
        <dbReference type="ARBA" id="ARBA00023125"/>
    </source>
</evidence>
<evidence type="ECO:0000313" key="9">
    <source>
        <dbReference type="EMBL" id="QUW03029.1"/>
    </source>
</evidence>
<keyword evidence="4 5" id="KW-0804">Transcription</keyword>
<dbReference type="PANTHER" id="PTHR30603:SF47">
    <property type="entry name" value="RNA POLYMERASE SIGMA FACTOR SIGD, CHLOROPLASTIC"/>
    <property type="match status" value="1"/>
</dbReference>
<sequence length="528" mass="58559">MMDGNTDDILARIAGAARGKAFLSFDELNALLPPRITDVALIEDLLATLEQRGVRVGEEHERPSRTAASPAREAPPAPPGPASPTAFFEDPLRPYLQDMGRIAKLSAEDEAALLAGLKRADARFRKLLTRIPAAAGQVLQQAEAEDSTGSASVWFDPRTPPTDKDSQTDSAPATETAPLVAWPDAVAQLRAALETVQQEHASLAAVQDVPAAAAWQRRRLARARIDLARLVQRLPLSRVGYVALLEKLEQAHRAASPWLVVAATPEVVRQWLQGARQAFDRATAARQRLVETNLRLVVSVARHYNHRGLNLTDLIQEGNLGLLRAAERFTGQRNERFASYATWWIRRAMAQALSEQPRLIRLPAAVRAELTQMLEAMHRLTLQLHREPNQTELAQALGFSLEKVQSLLRLAQPPVSLETPVGDEEETTLGDFIADAHAANPLDDAARRQLRQDLDAALQSLNAREEKVLRMRFGLDRDGRAYTLEEVAQFFALPRDSVRRIEADAMRKLRHPARSRALRQFLEGDDEA</sequence>
<dbReference type="EMBL" id="CP072648">
    <property type="protein sequence ID" value="QUW03029.1"/>
    <property type="molecule type" value="Genomic_DNA"/>
</dbReference>
<evidence type="ECO:0000256" key="1">
    <source>
        <dbReference type="ARBA" id="ARBA00023015"/>
    </source>
</evidence>
<comment type="similarity">
    <text evidence="5">Belongs to the sigma-70 factor family.</text>
</comment>
<feature type="region of interest" description="Disordered" evidence="6">
    <location>
        <begin position="140"/>
        <end position="176"/>
    </location>
</feature>
<protein>
    <recommendedName>
        <fullName evidence="5">RNA polymerase sigma factor</fullName>
    </recommendedName>
</protein>
<evidence type="ECO:0000259" key="8">
    <source>
        <dbReference type="PROSITE" id="PS00716"/>
    </source>
</evidence>
<dbReference type="InterPro" id="IPR007624">
    <property type="entry name" value="RNA_pol_sigma70_r3"/>
</dbReference>
<proteinExistence type="inferred from homology"/>
<accession>A0ABX8BBK1</accession>
<keyword evidence="10" id="KW-1185">Reference proteome</keyword>
<dbReference type="InterPro" id="IPR013325">
    <property type="entry name" value="RNA_pol_sigma_r2"/>
</dbReference>
<dbReference type="Gene3D" id="1.10.220.120">
    <property type="entry name" value="Sigma-70 factor, region 1.1"/>
    <property type="match status" value="1"/>
</dbReference>
<dbReference type="PROSITE" id="PS00716">
    <property type="entry name" value="SIGMA70_2"/>
    <property type="match status" value="1"/>
</dbReference>
<dbReference type="Pfam" id="PF04545">
    <property type="entry name" value="Sigma70_r4"/>
    <property type="match status" value="1"/>
</dbReference>
<dbReference type="InterPro" id="IPR000943">
    <property type="entry name" value="RNA_pol_sigma70"/>
</dbReference>
<dbReference type="InterPro" id="IPR007627">
    <property type="entry name" value="RNA_pol_sigma70_r2"/>
</dbReference>
<dbReference type="Gene3D" id="1.10.10.10">
    <property type="entry name" value="Winged helix-like DNA-binding domain superfamily/Winged helix DNA-binding domain"/>
    <property type="match status" value="2"/>
</dbReference>
<dbReference type="SUPFAM" id="SSF88659">
    <property type="entry name" value="Sigma3 and sigma4 domains of RNA polymerase sigma factors"/>
    <property type="match status" value="2"/>
</dbReference>
<keyword evidence="1 5" id="KW-0805">Transcription regulation</keyword>
<dbReference type="Pfam" id="PF04539">
    <property type="entry name" value="Sigma70_r3"/>
    <property type="match status" value="1"/>
</dbReference>
<dbReference type="InterPro" id="IPR042189">
    <property type="entry name" value="RNA_pol_sigma_70_r1_1_sf"/>
</dbReference>
<dbReference type="Pfam" id="PF04542">
    <property type="entry name" value="Sigma70_r2"/>
    <property type="match status" value="1"/>
</dbReference>
<dbReference type="PANTHER" id="PTHR30603">
    <property type="entry name" value="RNA POLYMERASE SIGMA FACTOR RPO"/>
    <property type="match status" value="1"/>
</dbReference>
<dbReference type="Pfam" id="PF03979">
    <property type="entry name" value="Sigma70_r1_1"/>
    <property type="match status" value="1"/>
</dbReference>
<evidence type="ECO:0000256" key="6">
    <source>
        <dbReference type="SAM" id="MobiDB-lite"/>
    </source>
</evidence>
<evidence type="ECO:0000256" key="4">
    <source>
        <dbReference type="ARBA" id="ARBA00023163"/>
    </source>
</evidence>
<dbReference type="InterPro" id="IPR036388">
    <property type="entry name" value="WH-like_DNA-bd_sf"/>
</dbReference>
<dbReference type="RefSeq" id="WP_211428920.1">
    <property type="nucleotide sequence ID" value="NZ_CP072648.1"/>
</dbReference>
<dbReference type="InterPro" id="IPR050239">
    <property type="entry name" value="Sigma-70_RNA_pol_init_factors"/>
</dbReference>
<dbReference type="InterPro" id="IPR007630">
    <property type="entry name" value="RNA_pol_sigma70_r4"/>
</dbReference>
<dbReference type="Gene3D" id="1.20.120.1810">
    <property type="match status" value="1"/>
</dbReference>